<feature type="region of interest" description="Disordered" evidence="10">
    <location>
        <begin position="379"/>
        <end position="451"/>
    </location>
</feature>
<reference evidence="12" key="1">
    <citation type="submission" date="2022-01" db="UniProtKB">
        <authorList>
            <consortium name="EnsemblMetazoa"/>
        </authorList>
    </citation>
    <scope>IDENTIFICATION</scope>
</reference>
<evidence type="ECO:0000256" key="6">
    <source>
        <dbReference type="ARBA" id="ARBA00023242"/>
    </source>
</evidence>
<feature type="compositionally biased region" description="Basic residues" evidence="10">
    <location>
        <begin position="389"/>
        <end position="406"/>
    </location>
</feature>
<dbReference type="SMART" id="SM00343">
    <property type="entry name" value="ZnF_C2HC"/>
    <property type="match status" value="4"/>
</dbReference>
<keyword evidence="6" id="KW-0539">Nucleus</keyword>
<dbReference type="InterPro" id="IPR051644">
    <property type="entry name" value="TRAMP_AT-DNA-binding"/>
</dbReference>
<dbReference type="GO" id="GO:0071035">
    <property type="term" value="P:nuclear polyadenylation-dependent rRNA catabolic process"/>
    <property type="evidence" value="ECO:0007669"/>
    <property type="project" value="TreeGrafter"/>
</dbReference>
<evidence type="ECO:0000313" key="12">
    <source>
        <dbReference type="EnsemblMetazoa" id="XP_014260283.1"/>
    </source>
</evidence>
<dbReference type="GO" id="GO:0071037">
    <property type="term" value="P:nuclear polyadenylation-dependent snRNA catabolic process"/>
    <property type="evidence" value="ECO:0007669"/>
    <property type="project" value="TreeGrafter"/>
</dbReference>
<dbReference type="GO" id="GO:0071036">
    <property type="term" value="P:nuclear polyadenylation-dependent snoRNA catabolic process"/>
    <property type="evidence" value="ECO:0007669"/>
    <property type="project" value="TreeGrafter"/>
</dbReference>
<sequence length="451" mass="52846">MDLIDFEENDYPESEDSSDDELANELYSVIHHNDFSQGIPDHLLEKYDIRFNSENQLEVSLKKGKTVQVEKEESEVLIENRDEVISIYSSSDDEVSVVEVINKNSKRTMKRKFEQRRGNDIAKKNKKVVLLSDDEKDEDLVMNLDLSARNDYENDPTFTVSDIIQSQTDWMKVSSPKNWTEEMKKFYNEPSENLRNFDHKQILKELRKDKTAKWTINVADTLPSRTMMRCRNCRQFGHFYRQCPKNYSSCMMCGHEGHNVNKCPRTMCLNCGDRTNAYVEKCGRCVALSNIKCYNCQRIGHESKNCPDKWRQYHATVSGALNSNNYERNPKMFCCNCGSAGHLDEDCRFIEYKKINFPKISLFVNTYEDGNESYCFKQNSHSHQQHYSPRNKHFVNKNKPNRGKKRNSFDSSVDSNNKKRKKSKRNSLPVNSKKQNKKNKKRKSRLNNTIN</sequence>
<dbReference type="OMA" id="GHESKNC"/>
<evidence type="ECO:0000256" key="2">
    <source>
        <dbReference type="ARBA" id="ARBA00022723"/>
    </source>
</evidence>
<dbReference type="KEGG" id="clec:106672946"/>
<evidence type="ECO:0000256" key="5">
    <source>
        <dbReference type="ARBA" id="ARBA00022833"/>
    </source>
</evidence>
<feature type="domain" description="CCHC-type" evidence="11">
    <location>
        <begin position="334"/>
        <end position="348"/>
    </location>
</feature>
<dbReference type="PROSITE" id="PS50158">
    <property type="entry name" value="ZF_CCHC"/>
    <property type="match status" value="4"/>
</dbReference>
<dbReference type="OrthoDB" id="6620378at2759"/>
<feature type="domain" description="CCHC-type" evidence="11">
    <location>
        <begin position="229"/>
        <end position="245"/>
    </location>
</feature>
<dbReference type="InterPro" id="IPR001878">
    <property type="entry name" value="Znf_CCHC"/>
</dbReference>
<dbReference type="GO" id="GO:0003723">
    <property type="term" value="F:RNA binding"/>
    <property type="evidence" value="ECO:0007669"/>
    <property type="project" value="TreeGrafter"/>
</dbReference>
<accession>A0A8I6SBA9</accession>
<evidence type="ECO:0000256" key="7">
    <source>
        <dbReference type="ARBA" id="ARBA00041190"/>
    </source>
</evidence>
<evidence type="ECO:0000256" key="3">
    <source>
        <dbReference type="ARBA" id="ARBA00022737"/>
    </source>
</evidence>
<dbReference type="RefSeq" id="XP_014260283.1">
    <property type="nucleotide sequence ID" value="XM_014404797.2"/>
</dbReference>
<evidence type="ECO:0000256" key="10">
    <source>
        <dbReference type="SAM" id="MobiDB-lite"/>
    </source>
</evidence>
<protein>
    <recommendedName>
        <fullName evidence="7">Zinc finger CCHC domain-containing protein 7</fullName>
    </recommendedName>
    <alternativeName>
        <fullName evidence="8">TRAMP-like complex RNA-binding factor ZCCHC7</fullName>
    </alternativeName>
</protein>
<dbReference type="GO" id="GO:0071039">
    <property type="term" value="P:nuclear polyadenylation-dependent CUT catabolic process"/>
    <property type="evidence" value="ECO:0007669"/>
    <property type="project" value="TreeGrafter"/>
</dbReference>
<keyword evidence="3" id="KW-0677">Repeat</keyword>
<keyword evidence="5" id="KW-0862">Zinc</keyword>
<dbReference type="GeneID" id="106672946"/>
<evidence type="ECO:0000256" key="4">
    <source>
        <dbReference type="ARBA" id="ARBA00022771"/>
    </source>
</evidence>
<feature type="domain" description="CCHC-type" evidence="11">
    <location>
        <begin position="250"/>
        <end position="265"/>
    </location>
</feature>
<feature type="compositionally biased region" description="Polar residues" evidence="10">
    <location>
        <begin position="379"/>
        <end position="388"/>
    </location>
</feature>
<dbReference type="GO" id="GO:0031499">
    <property type="term" value="C:TRAMP complex"/>
    <property type="evidence" value="ECO:0007669"/>
    <property type="project" value="TreeGrafter"/>
</dbReference>
<keyword evidence="13" id="KW-1185">Reference proteome</keyword>
<dbReference type="GO" id="GO:0071031">
    <property type="term" value="P:nuclear mRNA surveillance of mRNA 3'-end processing"/>
    <property type="evidence" value="ECO:0007669"/>
    <property type="project" value="TreeGrafter"/>
</dbReference>
<dbReference type="Gene3D" id="4.10.60.10">
    <property type="entry name" value="Zinc finger, CCHC-type"/>
    <property type="match status" value="2"/>
</dbReference>
<dbReference type="Proteomes" id="UP000494040">
    <property type="component" value="Unassembled WGS sequence"/>
</dbReference>
<dbReference type="AlphaFoldDB" id="A0A8I6SBA9"/>
<dbReference type="GO" id="GO:0008270">
    <property type="term" value="F:zinc ion binding"/>
    <property type="evidence" value="ECO:0007669"/>
    <property type="project" value="UniProtKB-KW"/>
</dbReference>
<organism evidence="12 13">
    <name type="scientific">Cimex lectularius</name>
    <name type="common">Bed bug</name>
    <name type="synonym">Acanthia lectularia</name>
    <dbReference type="NCBI Taxonomy" id="79782"/>
    <lineage>
        <taxon>Eukaryota</taxon>
        <taxon>Metazoa</taxon>
        <taxon>Ecdysozoa</taxon>
        <taxon>Arthropoda</taxon>
        <taxon>Hexapoda</taxon>
        <taxon>Insecta</taxon>
        <taxon>Pterygota</taxon>
        <taxon>Neoptera</taxon>
        <taxon>Paraneoptera</taxon>
        <taxon>Hemiptera</taxon>
        <taxon>Heteroptera</taxon>
        <taxon>Panheteroptera</taxon>
        <taxon>Cimicomorpha</taxon>
        <taxon>Cimicidae</taxon>
        <taxon>Cimex</taxon>
    </lineage>
</organism>
<evidence type="ECO:0000259" key="11">
    <source>
        <dbReference type="PROSITE" id="PS50158"/>
    </source>
</evidence>
<evidence type="ECO:0000256" key="8">
    <source>
        <dbReference type="ARBA" id="ARBA00043023"/>
    </source>
</evidence>
<evidence type="ECO:0000313" key="13">
    <source>
        <dbReference type="Proteomes" id="UP000494040"/>
    </source>
</evidence>
<dbReference type="Pfam" id="PF00098">
    <property type="entry name" value="zf-CCHC"/>
    <property type="match status" value="2"/>
</dbReference>
<keyword evidence="4 9" id="KW-0863">Zinc-finger</keyword>
<dbReference type="PANTHER" id="PTHR46543">
    <property type="entry name" value="ZINC FINGER CCHC DOMAIN-CONTAINING PROTEIN 7"/>
    <property type="match status" value="1"/>
</dbReference>
<feature type="compositionally biased region" description="Basic residues" evidence="10">
    <location>
        <begin position="434"/>
        <end position="445"/>
    </location>
</feature>
<dbReference type="GO" id="GO:0071038">
    <property type="term" value="P:TRAMP-dependent tRNA surveillance pathway"/>
    <property type="evidence" value="ECO:0007669"/>
    <property type="project" value="TreeGrafter"/>
</dbReference>
<proteinExistence type="predicted"/>
<comment type="subcellular location">
    <subcellularLocation>
        <location evidence="1">Nucleus</location>
    </subcellularLocation>
</comment>
<dbReference type="PANTHER" id="PTHR46543:SF1">
    <property type="entry name" value="ZINC FINGER CCHC DOMAIN-CONTAINING PROTEIN 7"/>
    <property type="match status" value="1"/>
</dbReference>
<keyword evidence="2" id="KW-0479">Metal-binding</keyword>
<dbReference type="EnsemblMetazoa" id="XM_014404797.2">
    <property type="protein sequence ID" value="XP_014260283.1"/>
    <property type="gene ID" value="LOC106672946"/>
</dbReference>
<dbReference type="SUPFAM" id="SSF57756">
    <property type="entry name" value="Retrovirus zinc finger-like domains"/>
    <property type="match status" value="2"/>
</dbReference>
<dbReference type="InterPro" id="IPR036875">
    <property type="entry name" value="Znf_CCHC_sf"/>
</dbReference>
<feature type="domain" description="CCHC-type" evidence="11">
    <location>
        <begin position="292"/>
        <end position="308"/>
    </location>
</feature>
<evidence type="ECO:0000256" key="1">
    <source>
        <dbReference type="ARBA" id="ARBA00004123"/>
    </source>
</evidence>
<name>A0A8I6SBA9_CIMLE</name>
<evidence type="ECO:0000256" key="9">
    <source>
        <dbReference type="PROSITE-ProRule" id="PRU00047"/>
    </source>
</evidence>